<dbReference type="SUPFAM" id="SSF51246">
    <property type="entry name" value="Rudiment single hybrid motif"/>
    <property type="match status" value="1"/>
</dbReference>
<name>X1PEX3_9ZZZZ</name>
<sequence length="83" mass="9828">YQNYEILPHYDSLIAKLITHGKTRSEAIRIMLRALEECIIEPIKTTVPFCRDVLNDARFLRGKVYTDFTDILISERQKETERK</sequence>
<feature type="domain" description="Biotin carboxylation" evidence="4">
    <location>
        <begin position="1"/>
        <end position="74"/>
    </location>
</feature>
<evidence type="ECO:0000313" key="5">
    <source>
        <dbReference type="EMBL" id="GAI37565.1"/>
    </source>
</evidence>
<evidence type="ECO:0000259" key="4">
    <source>
        <dbReference type="PROSITE" id="PS50979"/>
    </source>
</evidence>
<dbReference type="PANTHER" id="PTHR48095:SF2">
    <property type="entry name" value="BIOTIN CARBOXYLASE, CHLOROPLASTIC"/>
    <property type="match status" value="1"/>
</dbReference>
<evidence type="ECO:0000256" key="3">
    <source>
        <dbReference type="ARBA" id="ARBA00022840"/>
    </source>
</evidence>
<evidence type="ECO:0000256" key="1">
    <source>
        <dbReference type="ARBA" id="ARBA00022598"/>
    </source>
</evidence>
<dbReference type="InterPro" id="IPR051602">
    <property type="entry name" value="ACC_Biotin_Carboxylase"/>
</dbReference>
<dbReference type="PROSITE" id="PS50979">
    <property type="entry name" value="BC"/>
    <property type="match status" value="1"/>
</dbReference>
<keyword evidence="3" id="KW-0067">ATP-binding</keyword>
<comment type="caution">
    <text evidence="5">The sequence shown here is derived from an EMBL/GenBank/DDBJ whole genome shotgun (WGS) entry which is preliminary data.</text>
</comment>
<dbReference type="InterPro" id="IPR011764">
    <property type="entry name" value="Biotin_carboxylation_dom"/>
</dbReference>
<organism evidence="5">
    <name type="scientific">marine sediment metagenome</name>
    <dbReference type="NCBI Taxonomy" id="412755"/>
    <lineage>
        <taxon>unclassified sequences</taxon>
        <taxon>metagenomes</taxon>
        <taxon>ecological metagenomes</taxon>
    </lineage>
</organism>
<dbReference type="GO" id="GO:0005524">
    <property type="term" value="F:ATP binding"/>
    <property type="evidence" value="ECO:0007669"/>
    <property type="project" value="UniProtKB-KW"/>
</dbReference>
<dbReference type="InterPro" id="IPR005482">
    <property type="entry name" value="Biotin_COase_C"/>
</dbReference>
<dbReference type="Pfam" id="PF02785">
    <property type="entry name" value="Biotin_carb_C"/>
    <property type="match status" value="1"/>
</dbReference>
<gene>
    <name evidence="5" type="ORF">S06H3_46015</name>
</gene>
<accession>X1PEX3</accession>
<feature type="non-terminal residue" evidence="5">
    <location>
        <position position="1"/>
    </location>
</feature>
<dbReference type="InterPro" id="IPR011054">
    <property type="entry name" value="Rudment_hybrid_motif"/>
</dbReference>
<proteinExistence type="predicted"/>
<dbReference type="Gene3D" id="3.30.470.20">
    <property type="entry name" value="ATP-grasp fold, B domain"/>
    <property type="match status" value="1"/>
</dbReference>
<dbReference type="GO" id="GO:0016874">
    <property type="term" value="F:ligase activity"/>
    <property type="evidence" value="ECO:0007669"/>
    <property type="project" value="UniProtKB-KW"/>
</dbReference>
<protein>
    <recommendedName>
        <fullName evidence="4">Biotin carboxylation domain-containing protein</fullName>
    </recommendedName>
</protein>
<evidence type="ECO:0000256" key="2">
    <source>
        <dbReference type="ARBA" id="ARBA00022741"/>
    </source>
</evidence>
<dbReference type="AlphaFoldDB" id="X1PEX3"/>
<dbReference type="EMBL" id="BARV01028790">
    <property type="protein sequence ID" value="GAI37565.1"/>
    <property type="molecule type" value="Genomic_DNA"/>
</dbReference>
<keyword evidence="2" id="KW-0547">Nucleotide-binding</keyword>
<reference evidence="5" key="1">
    <citation type="journal article" date="2014" name="Front. Microbiol.">
        <title>High frequency of phylogenetically diverse reductive dehalogenase-homologous genes in deep subseafloor sedimentary metagenomes.</title>
        <authorList>
            <person name="Kawai M."/>
            <person name="Futagami T."/>
            <person name="Toyoda A."/>
            <person name="Takaki Y."/>
            <person name="Nishi S."/>
            <person name="Hori S."/>
            <person name="Arai W."/>
            <person name="Tsubouchi T."/>
            <person name="Morono Y."/>
            <person name="Uchiyama I."/>
            <person name="Ito T."/>
            <person name="Fujiyama A."/>
            <person name="Inagaki F."/>
            <person name="Takami H."/>
        </authorList>
    </citation>
    <scope>NUCLEOTIDE SEQUENCE</scope>
    <source>
        <strain evidence="5">Expedition CK06-06</strain>
    </source>
</reference>
<keyword evidence="1" id="KW-0436">Ligase</keyword>
<dbReference type="PANTHER" id="PTHR48095">
    <property type="entry name" value="PYRUVATE CARBOXYLASE SUBUNIT A"/>
    <property type="match status" value="1"/>
</dbReference>
<dbReference type="SMART" id="SM00878">
    <property type="entry name" value="Biotin_carb_C"/>
    <property type="match status" value="1"/>
</dbReference>